<dbReference type="PANTHER" id="PTHR47165">
    <property type="entry name" value="OS03G0429900 PROTEIN"/>
    <property type="match status" value="1"/>
</dbReference>
<dbReference type="PANTHER" id="PTHR47165:SF4">
    <property type="entry name" value="OS03G0429900 PROTEIN"/>
    <property type="match status" value="1"/>
</dbReference>
<accession>A0A9K3NRR6</accession>
<reference evidence="2" key="1">
    <citation type="journal article" date="2017" name="Nature">
        <title>The sunflower genome provides insights into oil metabolism, flowering and Asterid evolution.</title>
        <authorList>
            <person name="Badouin H."/>
            <person name="Gouzy J."/>
            <person name="Grassa C.J."/>
            <person name="Murat F."/>
            <person name="Staton S.E."/>
            <person name="Cottret L."/>
            <person name="Lelandais-Briere C."/>
            <person name="Owens G.L."/>
            <person name="Carrere S."/>
            <person name="Mayjonade B."/>
            <person name="Legrand L."/>
            <person name="Gill N."/>
            <person name="Kane N.C."/>
            <person name="Bowers J.E."/>
            <person name="Hubner S."/>
            <person name="Bellec A."/>
            <person name="Berard A."/>
            <person name="Berges H."/>
            <person name="Blanchet N."/>
            <person name="Boniface M.C."/>
            <person name="Brunel D."/>
            <person name="Catrice O."/>
            <person name="Chaidir N."/>
            <person name="Claudel C."/>
            <person name="Donnadieu C."/>
            <person name="Faraut T."/>
            <person name="Fievet G."/>
            <person name="Helmstetter N."/>
            <person name="King M."/>
            <person name="Knapp S.J."/>
            <person name="Lai Z."/>
            <person name="Le Paslier M.C."/>
            <person name="Lippi Y."/>
            <person name="Lorenzon L."/>
            <person name="Mandel J.R."/>
            <person name="Marage G."/>
            <person name="Marchand G."/>
            <person name="Marquand E."/>
            <person name="Bret-Mestries E."/>
            <person name="Morien E."/>
            <person name="Nambeesan S."/>
            <person name="Nguyen T."/>
            <person name="Pegot-Espagnet P."/>
            <person name="Pouilly N."/>
            <person name="Raftis F."/>
            <person name="Sallet E."/>
            <person name="Schiex T."/>
            <person name="Thomas J."/>
            <person name="Vandecasteele C."/>
            <person name="Vares D."/>
            <person name="Vear F."/>
            <person name="Vautrin S."/>
            <person name="Crespi M."/>
            <person name="Mangin B."/>
            <person name="Burke J.M."/>
            <person name="Salse J."/>
            <person name="Munos S."/>
            <person name="Vincourt P."/>
            <person name="Rieseberg L.H."/>
            <person name="Langlade N.B."/>
        </authorList>
    </citation>
    <scope>NUCLEOTIDE SEQUENCE</scope>
    <source>
        <tissue evidence="2">Leaves</tissue>
    </source>
</reference>
<dbReference type="Gramene" id="mRNA:HanXRQr2_Chr04g0157991">
    <property type="protein sequence ID" value="mRNA:HanXRQr2_Chr04g0157991"/>
    <property type="gene ID" value="HanXRQr2_Chr04g0157991"/>
</dbReference>
<keyword evidence="3" id="KW-1185">Reference proteome</keyword>
<evidence type="ECO:0000256" key="1">
    <source>
        <dbReference type="SAM" id="MobiDB-lite"/>
    </source>
</evidence>
<evidence type="ECO:0000313" key="3">
    <source>
        <dbReference type="Proteomes" id="UP000215914"/>
    </source>
</evidence>
<protein>
    <submittedName>
        <fullName evidence="2">Uncharacterized protein</fullName>
    </submittedName>
</protein>
<evidence type="ECO:0000313" key="2">
    <source>
        <dbReference type="EMBL" id="KAF5809510.1"/>
    </source>
</evidence>
<comment type="caution">
    <text evidence="2">The sequence shown here is derived from an EMBL/GenBank/DDBJ whole genome shotgun (WGS) entry which is preliminary data.</text>
</comment>
<dbReference type="AlphaFoldDB" id="A0A9K3NRR6"/>
<dbReference type="Proteomes" id="UP000215914">
    <property type="component" value="Unassembled WGS sequence"/>
</dbReference>
<dbReference type="InterPro" id="IPR012340">
    <property type="entry name" value="NA-bd_OB-fold"/>
</dbReference>
<feature type="region of interest" description="Disordered" evidence="1">
    <location>
        <begin position="403"/>
        <end position="464"/>
    </location>
</feature>
<proteinExistence type="predicted"/>
<dbReference type="EMBL" id="MNCJ02000319">
    <property type="protein sequence ID" value="KAF5809510.1"/>
    <property type="molecule type" value="Genomic_DNA"/>
</dbReference>
<gene>
    <name evidence="2" type="ORF">HanXRQr2_Chr04g0157991</name>
</gene>
<dbReference type="Gene3D" id="2.40.50.140">
    <property type="entry name" value="Nucleic acid-binding proteins"/>
    <property type="match status" value="2"/>
</dbReference>
<name>A0A9K3NRR6_HELAN</name>
<sequence>MYSPLWCDIYIQFLYSTSITTCPTHPSVFRRYVFDFLPFNLLADRVNDDKYLTDVIGVLREWGSVQYHLESVSSCNPGVNVSLWGHLVHQFTDDFIRRNAKNTVVIILSSCKVRSYKGMVLLSLLKLLSMKTMQPPFKLRVLQTYTTFLQQEMWLRCCQSTSCMTCVLFNEAAISLLKITADELVKKSLSEVVDDPNWIESYLNENLCSRRVIFVIKIDAYNLAPKFSNRFTVSKYLGDDINVLIQPRSISITIDTANPPSSGVLQIDEETEMCAKIKDVVWEMADEVFSSLVDNSVTPSKQSSVIVGNGSNASLTQSVVQPRFISTTVDAANPPSASVLQIDEETEMCAKIKDVEWEMADEVFSSLVDNSVTPSTQSSTTLYINGDNKTAGNHLQSEVEDIGNDKKHDDSFGQPAMEDIGNDKKHDESFGQSAMEDIGNDKKHDDSFGQPAMEDIGNDKKHDESFGQSAMEGIVGTEQYEGSARQINKEGAVQYDQMTDSNKSHIGVQDAANNMSNSTVGGCMVVKQIGGNYKKRLRNNSEKVKRVKK</sequence>
<reference evidence="2" key="2">
    <citation type="submission" date="2020-06" db="EMBL/GenBank/DDBJ databases">
        <title>Helianthus annuus Genome sequencing and assembly Release 2.</title>
        <authorList>
            <person name="Gouzy J."/>
            <person name="Langlade N."/>
            <person name="Munos S."/>
        </authorList>
    </citation>
    <scope>NUCLEOTIDE SEQUENCE</scope>
    <source>
        <tissue evidence="2">Leaves</tissue>
    </source>
</reference>
<organism evidence="2 3">
    <name type="scientific">Helianthus annuus</name>
    <name type="common">Common sunflower</name>
    <dbReference type="NCBI Taxonomy" id="4232"/>
    <lineage>
        <taxon>Eukaryota</taxon>
        <taxon>Viridiplantae</taxon>
        <taxon>Streptophyta</taxon>
        <taxon>Embryophyta</taxon>
        <taxon>Tracheophyta</taxon>
        <taxon>Spermatophyta</taxon>
        <taxon>Magnoliopsida</taxon>
        <taxon>eudicotyledons</taxon>
        <taxon>Gunneridae</taxon>
        <taxon>Pentapetalae</taxon>
        <taxon>asterids</taxon>
        <taxon>campanulids</taxon>
        <taxon>Asterales</taxon>
        <taxon>Asteraceae</taxon>
        <taxon>Asteroideae</taxon>
        <taxon>Heliantheae alliance</taxon>
        <taxon>Heliantheae</taxon>
        <taxon>Helianthus</taxon>
    </lineage>
</organism>